<keyword evidence="3 8" id="KW-0479">Metal-binding</keyword>
<comment type="caution">
    <text evidence="8">Lacks conserved residue(s) required for the propagation of feature annotation.</text>
</comment>
<dbReference type="PANTHER" id="PTHR43210">
    <property type="entry name" value="DETHIOBIOTIN SYNTHETASE"/>
    <property type="match status" value="1"/>
</dbReference>
<dbReference type="GeneID" id="84691276"/>
<evidence type="ECO:0000256" key="4">
    <source>
        <dbReference type="ARBA" id="ARBA00022741"/>
    </source>
</evidence>
<feature type="binding site" evidence="8">
    <location>
        <position position="16"/>
    </location>
    <ligand>
        <name>Mg(2+)</name>
        <dbReference type="ChEBI" id="CHEBI:18420"/>
    </ligand>
</feature>
<feature type="binding site" evidence="8">
    <location>
        <position position="54"/>
    </location>
    <ligand>
        <name>ATP</name>
        <dbReference type="ChEBI" id="CHEBI:30616"/>
    </ligand>
</feature>
<comment type="pathway">
    <text evidence="8">Cofactor biosynthesis; biotin biosynthesis; biotin from 7,8-diaminononanoate: step 1/2.</text>
</comment>
<evidence type="ECO:0000256" key="3">
    <source>
        <dbReference type="ARBA" id="ARBA00022723"/>
    </source>
</evidence>
<evidence type="ECO:0000256" key="6">
    <source>
        <dbReference type="ARBA" id="ARBA00022840"/>
    </source>
</evidence>
<comment type="similarity">
    <text evidence="8">Belongs to the dethiobiotin synthetase family.</text>
</comment>
<organism evidence="9 10">
    <name type="scientific">Pantoea eucrina</name>
    <dbReference type="NCBI Taxonomy" id="472693"/>
    <lineage>
        <taxon>Bacteria</taxon>
        <taxon>Pseudomonadati</taxon>
        <taxon>Pseudomonadota</taxon>
        <taxon>Gammaproteobacteria</taxon>
        <taxon>Enterobacterales</taxon>
        <taxon>Erwiniaceae</taxon>
        <taxon>Pantoea</taxon>
    </lineage>
</organism>
<evidence type="ECO:0000256" key="8">
    <source>
        <dbReference type="HAMAP-Rule" id="MF_00336"/>
    </source>
</evidence>
<name>A0ABS1Z153_9GAMM</name>
<feature type="binding site" evidence="8">
    <location>
        <position position="54"/>
    </location>
    <ligand>
        <name>Mg(2+)</name>
        <dbReference type="ChEBI" id="CHEBI:18420"/>
    </ligand>
</feature>
<evidence type="ECO:0000256" key="7">
    <source>
        <dbReference type="ARBA" id="ARBA00022842"/>
    </source>
</evidence>
<reference evidence="9 10" key="1">
    <citation type="submission" date="2021-01" db="EMBL/GenBank/DDBJ databases">
        <title>Complete genome sequence of Pantoea eucrina OB49, a heavy metal tolerant bacterium with PGPR potential isolated from wheat in Algeria.</title>
        <authorList>
            <person name="Lekired A."/>
            <person name="Ouzari I.H."/>
        </authorList>
    </citation>
    <scope>NUCLEOTIDE SEQUENCE [LARGE SCALE GENOMIC DNA]</scope>
    <source>
        <strain evidence="9 10">OB49</strain>
    </source>
</reference>
<keyword evidence="4 8" id="KW-0547">Nucleotide-binding</keyword>
<evidence type="ECO:0000313" key="9">
    <source>
        <dbReference type="EMBL" id="MBM0746126.1"/>
    </source>
</evidence>
<protein>
    <recommendedName>
        <fullName evidence="8">ATP-dependent dethiobiotin synthetase BioD</fullName>
        <ecNumber evidence="8">6.3.3.3</ecNumber>
    </recommendedName>
    <alternativeName>
        <fullName evidence="8">DTB synthetase</fullName>
        <shortName evidence="8">DTBS</shortName>
    </alternativeName>
    <alternativeName>
        <fullName evidence="8">Dethiobiotin synthase</fullName>
    </alternativeName>
</protein>
<comment type="caution">
    <text evidence="9">The sequence shown here is derived from an EMBL/GenBank/DDBJ whole genome shotgun (WGS) entry which is preliminary data.</text>
</comment>
<comment type="subunit">
    <text evidence="8">Homodimer.</text>
</comment>
<feature type="binding site" evidence="8">
    <location>
        <begin position="200"/>
        <end position="202"/>
    </location>
    <ligand>
        <name>ATP</name>
        <dbReference type="ChEBI" id="CHEBI:30616"/>
    </ligand>
</feature>
<feature type="binding site" evidence="8">
    <location>
        <begin position="111"/>
        <end position="114"/>
    </location>
    <ligand>
        <name>ATP</name>
        <dbReference type="ChEBI" id="CHEBI:30616"/>
    </ligand>
</feature>
<dbReference type="Gene3D" id="3.40.50.300">
    <property type="entry name" value="P-loop containing nucleotide triphosphate hydrolases"/>
    <property type="match status" value="1"/>
</dbReference>
<dbReference type="CDD" id="cd03109">
    <property type="entry name" value="DTBS"/>
    <property type="match status" value="1"/>
</dbReference>
<keyword evidence="7 8" id="KW-0460">Magnesium</keyword>
<keyword evidence="2 8" id="KW-0436">Ligase</keyword>
<evidence type="ECO:0000256" key="2">
    <source>
        <dbReference type="ARBA" id="ARBA00022598"/>
    </source>
</evidence>
<feature type="binding site" evidence="8">
    <location>
        <position position="111"/>
    </location>
    <ligand>
        <name>Mg(2+)</name>
        <dbReference type="ChEBI" id="CHEBI:18420"/>
    </ligand>
</feature>
<dbReference type="Proteomes" id="UP000809137">
    <property type="component" value="Unassembled WGS sequence"/>
</dbReference>
<feature type="binding site" evidence="8">
    <location>
        <position position="207"/>
    </location>
    <ligand>
        <name>ATP</name>
        <dbReference type="ChEBI" id="CHEBI:30616"/>
    </ligand>
</feature>
<evidence type="ECO:0000256" key="1">
    <source>
        <dbReference type="ARBA" id="ARBA00022490"/>
    </source>
</evidence>
<evidence type="ECO:0000256" key="5">
    <source>
        <dbReference type="ARBA" id="ARBA00022756"/>
    </source>
</evidence>
<keyword evidence="1 8" id="KW-0963">Cytoplasm</keyword>
<proteinExistence type="inferred from homology"/>
<dbReference type="InterPro" id="IPR027417">
    <property type="entry name" value="P-loop_NTPase"/>
</dbReference>
<dbReference type="EMBL" id="JAFCXS010000001">
    <property type="protein sequence ID" value="MBM0746126.1"/>
    <property type="molecule type" value="Genomic_DNA"/>
</dbReference>
<accession>A0ABS1Z153</accession>
<dbReference type="HAMAP" id="MF_00336">
    <property type="entry name" value="BioD"/>
    <property type="match status" value="1"/>
</dbReference>
<comment type="catalytic activity">
    <reaction evidence="8">
        <text>(7R,8S)-7,8-diammoniononanoate + CO2 + ATP = (4R,5S)-dethiobiotin + ADP + phosphate + 3 H(+)</text>
        <dbReference type="Rhea" id="RHEA:15805"/>
        <dbReference type="ChEBI" id="CHEBI:15378"/>
        <dbReference type="ChEBI" id="CHEBI:16526"/>
        <dbReference type="ChEBI" id="CHEBI:30616"/>
        <dbReference type="ChEBI" id="CHEBI:43474"/>
        <dbReference type="ChEBI" id="CHEBI:149469"/>
        <dbReference type="ChEBI" id="CHEBI:149473"/>
        <dbReference type="ChEBI" id="CHEBI:456216"/>
        <dbReference type="EC" id="6.3.3.3"/>
    </reaction>
</comment>
<comment type="subcellular location">
    <subcellularLocation>
        <location evidence="8">Cytoplasm</location>
    </subcellularLocation>
</comment>
<gene>
    <name evidence="8 9" type="primary">bioD</name>
    <name evidence="9" type="ORF">JJB79_01630</name>
</gene>
<keyword evidence="5 8" id="KW-0093">Biotin biosynthesis</keyword>
<comment type="function">
    <text evidence="8">Catalyzes a mechanistically unusual reaction, the ATP-dependent insertion of CO2 between the N7 and N8 nitrogen atoms of 7,8-diaminopelargonic acid (DAPA, also called 7,8-diammoniononanoate) to form a ureido ring.</text>
</comment>
<dbReference type="SUPFAM" id="SSF52540">
    <property type="entry name" value="P-loop containing nucleoside triphosphate hydrolases"/>
    <property type="match status" value="1"/>
</dbReference>
<dbReference type="EC" id="6.3.3.3" evidence="8"/>
<keyword evidence="6 8" id="KW-0067">ATP-binding</keyword>
<dbReference type="Pfam" id="PF13500">
    <property type="entry name" value="AAA_26"/>
    <property type="match status" value="1"/>
</dbReference>
<feature type="binding site" evidence="8">
    <location>
        <begin position="171"/>
        <end position="172"/>
    </location>
    <ligand>
        <name>ATP</name>
        <dbReference type="ChEBI" id="CHEBI:30616"/>
    </ligand>
</feature>
<feature type="active site" evidence="8">
    <location>
        <position position="37"/>
    </location>
</feature>
<dbReference type="RefSeq" id="WP_052246494.1">
    <property type="nucleotide sequence ID" value="NZ_CP083448.1"/>
</dbReference>
<keyword evidence="10" id="KW-1185">Reference proteome</keyword>
<dbReference type="InterPro" id="IPR004472">
    <property type="entry name" value="DTB_synth_BioD"/>
</dbReference>
<dbReference type="PANTHER" id="PTHR43210:SF4">
    <property type="entry name" value="ATP-DEPENDENT DETHIOBIOTIN SYNTHETASE BIOD 2"/>
    <property type="match status" value="1"/>
</dbReference>
<dbReference type="NCBIfam" id="TIGR00347">
    <property type="entry name" value="bioD"/>
    <property type="match status" value="1"/>
</dbReference>
<comment type="cofactor">
    <cofactor evidence="8">
        <name>Mg(2+)</name>
        <dbReference type="ChEBI" id="CHEBI:18420"/>
    </cofactor>
</comment>
<sequence length="240" mass="25572">MKTLFVTGTDTGAGKTVVACALLQLLAQANICAAGFKPVAKEARATPEGLRNRDAELLQQASGLTLSYPAVNPVILTDDASGTGARQHIDYALLDRHLADLQTQAGYVIVEGTGGWRSLINDRQPLAGWVQQQQLPVVLVVGIKTGCINHALLTAEAIAHDGLTLAGWVANRINPGLAHYAEIVSVLRDRLAAPLLGELPYLPRAEQRDLTRYIDPEALTGPAFSFTRAQPAAVSVSEHD</sequence>
<evidence type="ECO:0000313" key="10">
    <source>
        <dbReference type="Proteomes" id="UP000809137"/>
    </source>
</evidence>
<dbReference type="PIRSF" id="PIRSF006755">
    <property type="entry name" value="DTB_synth"/>
    <property type="match status" value="1"/>
</dbReference>
<feature type="binding site" evidence="8">
    <location>
        <begin position="12"/>
        <end position="17"/>
    </location>
    <ligand>
        <name>ATP</name>
        <dbReference type="ChEBI" id="CHEBI:30616"/>
    </ligand>
</feature>